<gene>
    <name evidence="15" type="ORF">UJA718_LOCUS23384</name>
</gene>
<feature type="domain" description="Dynein heavy chain ATP-binding dynein motor region" evidence="14">
    <location>
        <begin position="69"/>
        <end position="267"/>
    </location>
</feature>
<dbReference type="InterPro" id="IPR035706">
    <property type="entry name" value="AAA_9"/>
</dbReference>
<evidence type="ECO:0000256" key="5">
    <source>
        <dbReference type="ARBA" id="ARBA00022741"/>
    </source>
</evidence>
<dbReference type="GO" id="GO:0051959">
    <property type="term" value="F:dynein light intermediate chain binding"/>
    <property type="evidence" value="ECO:0007669"/>
    <property type="project" value="InterPro"/>
</dbReference>
<keyword evidence="6" id="KW-0067">ATP-binding</keyword>
<keyword evidence="4" id="KW-0677">Repeat</keyword>
<dbReference type="GO" id="GO:0005524">
    <property type="term" value="F:ATP binding"/>
    <property type="evidence" value="ECO:0007669"/>
    <property type="project" value="UniProtKB-KW"/>
</dbReference>
<dbReference type="PANTHER" id="PTHR22878:SF63">
    <property type="entry name" value="DYNEIN AXONEMAL HEAVY CHAIN 10"/>
    <property type="match status" value="1"/>
</dbReference>
<name>A0A820SUG9_9BILA</name>
<evidence type="ECO:0000256" key="8">
    <source>
        <dbReference type="ARBA" id="ARBA00023054"/>
    </source>
</evidence>
<evidence type="ECO:0000256" key="3">
    <source>
        <dbReference type="ARBA" id="ARBA00022701"/>
    </source>
</evidence>
<keyword evidence="8 13" id="KW-0175">Coiled coil</keyword>
<dbReference type="Gene3D" id="3.40.50.300">
    <property type="entry name" value="P-loop containing nucleotide triphosphate hydrolases"/>
    <property type="match status" value="1"/>
</dbReference>
<feature type="coiled-coil region" evidence="13">
    <location>
        <begin position="2"/>
        <end position="36"/>
    </location>
</feature>
<organism evidence="15 16">
    <name type="scientific">Rotaria socialis</name>
    <dbReference type="NCBI Taxonomy" id="392032"/>
    <lineage>
        <taxon>Eukaryota</taxon>
        <taxon>Metazoa</taxon>
        <taxon>Spiralia</taxon>
        <taxon>Gnathifera</taxon>
        <taxon>Rotifera</taxon>
        <taxon>Eurotatoria</taxon>
        <taxon>Bdelloidea</taxon>
        <taxon>Philodinida</taxon>
        <taxon>Philodinidae</taxon>
        <taxon>Rotaria</taxon>
    </lineage>
</organism>
<keyword evidence="16" id="KW-1185">Reference proteome</keyword>
<dbReference type="GO" id="GO:0005874">
    <property type="term" value="C:microtubule"/>
    <property type="evidence" value="ECO:0007669"/>
    <property type="project" value="UniProtKB-KW"/>
</dbReference>
<dbReference type="Pfam" id="PF12781">
    <property type="entry name" value="AAA_9"/>
    <property type="match status" value="1"/>
</dbReference>
<evidence type="ECO:0000256" key="1">
    <source>
        <dbReference type="ARBA" id="ARBA00004430"/>
    </source>
</evidence>
<keyword evidence="9" id="KW-0969">Cilium</keyword>
<comment type="caution">
    <text evidence="15">The sequence shown here is derived from an EMBL/GenBank/DDBJ whole genome shotgun (WGS) entry which is preliminary data.</text>
</comment>
<dbReference type="GO" id="GO:0045505">
    <property type="term" value="F:dynein intermediate chain binding"/>
    <property type="evidence" value="ECO:0007669"/>
    <property type="project" value="InterPro"/>
</dbReference>
<sequence length="286" mass="32802">REQKAENSLRKASRKLARAEGELERTEISLVQCQHDFDVAMQTKQTYQTDYDALLKRRNDANTLISGLTGLPNDDLSIQNGIIATSNYRYPLLIDPQLQGKSWIKDMERDHDLVITTLNSKLFRQQLDDSIAFGRPLLIEDVKEELDPILDPILEKNFSKLDRTLRLYITTKLANPTYAPEICARVSVIDFTVTQRGLEHQLLSLLIANERNELERERVTLARETTKNKRMLKELEDNLLIKLTSSLLDDPSVVEVLNANKRIATEVKEKVVIAEETKMKISTARE</sequence>
<evidence type="ECO:0000256" key="13">
    <source>
        <dbReference type="SAM" id="Coils"/>
    </source>
</evidence>
<dbReference type="GO" id="GO:0030286">
    <property type="term" value="C:dynein complex"/>
    <property type="evidence" value="ECO:0007669"/>
    <property type="project" value="UniProtKB-KW"/>
</dbReference>
<keyword evidence="10" id="KW-0505">Motor protein</keyword>
<evidence type="ECO:0000313" key="15">
    <source>
        <dbReference type="EMBL" id="CAF4459307.1"/>
    </source>
</evidence>
<dbReference type="Proteomes" id="UP000663873">
    <property type="component" value="Unassembled WGS sequence"/>
</dbReference>
<evidence type="ECO:0000256" key="12">
    <source>
        <dbReference type="ARBA" id="ARBA00023273"/>
    </source>
</evidence>
<feature type="non-terminal residue" evidence="15">
    <location>
        <position position="1"/>
    </location>
</feature>
<dbReference type="InterPro" id="IPR027417">
    <property type="entry name" value="P-loop_NTPase"/>
</dbReference>
<evidence type="ECO:0000256" key="2">
    <source>
        <dbReference type="ARBA" id="ARBA00022490"/>
    </source>
</evidence>
<reference evidence="15" key="1">
    <citation type="submission" date="2021-02" db="EMBL/GenBank/DDBJ databases">
        <authorList>
            <person name="Nowell W R."/>
        </authorList>
    </citation>
    <scope>NUCLEOTIDE SEQUENCE</scope>
</reference>
<evidence type="ECO:0000313" key="16">
    <source>
        <dbReference type="Proteomes" id="UP000663873"/>
    </source>
</evidence>
<evidence type="ECO:0000259" key="14">
    <source>
        <dbReference type="Pfam" id="PF12781"/>
    </source>
</evidence>
<keyword evidence="12" id="KW-0966">Cell projection</keyword>
<keyword evidence="5" id="KW-0547">Nucleotide-binding</keyword>
<evidence type="ECO:0000256" key="10">
    <source>
        <dbReference type="ARBA" id="ARBA00023175"/>
    </source>
</evidence>
<keyword evidence="2" id="KW-0963">Cytoplasm</keyword>
<dbReference type="Gene3D" id="6.10.140.1060">
    <property type="match status" value="1"/>
</dbReference>
<comment type="subcellular location">
    <subcellularLocation>
        <location evidence="1">Cytoplasm</location>
        <location evidence="1">Cytoskeleton</location>
        <location evidence="1">Cilium axoneme</location>
    </subcellularLocation>
</comment>
<protein>
    <recommendedName>
        <fullName evidence="14">Dynein heavy chain ATP-binding dynein motor region domain-containing protein</fullName>
    </recommendedName>
</protein>
<keyword evidence="3" id="KW-0493">Microtubule</keyword>
<evidence type="ECO:0000256" key="7">
    <source>
        <dbReference type="ARBA" id="ARBA00023017"/>
    </source>
</evidence>
<accession>A0A820SUG9</accession>
<dbReference type="EMBL" id="CAJOBP010005068">
    <property type="protein sequence ID" value="CAF4459307.1"/>
    <property type="molecule type" value="Genomic_DNA"/>
</dbReference>
<dbReference type="FunFam" id="3.40.50.300:FF:000049">
    <property type="entry name" value="Dynein, axonemal, heavy chain 5"/>
    <property type="match status" value="1"/>
</dbReference>
<evidence type="ECO:0000256" key="4">
    <source>
        <dbReference type="ARBA" id="ARBA00022737"/>
    </source>
</evidence>
<dbReference type="PANTHER" id="PTHR22878">
    <property type="entry name" value="DYNEIN HEAVY CHAIN 6, AXONEMAL-LIKE-RELATED"/>
    <property type="match status" value="1"/>
</dbReference>
<keyword evidence="7" id="KW-0243">Dynein</keyword>
<dbReference type="InterPro" id="IPR026983">
    <property type="entry name" value="DHC"/>
</dbReference>
<dbReference type="AlphaFoldDB" id="A0A820SUG9"/>
<dbReference type="GO" id="GO:0005930">
    <property type="term" value="C:axoneme"/>
    <property type="evidence" value="ECO:0007669"/>
    <property type="project" value="UniProtKB-SubCell"/>
</dbReference>
<dbReference type="GO" id="GO:0007018">
    <property type="term" value="P:microtubule-based movement"/>
    <property type="evidence" value="ECO:0007669"/>
    <property type="project" value="InterPro"/>
</dbReference>
<evidence type="ECO:0000256" key="9">
    <source>
        <dbReference type="ARBA" id="ARBA00023069"/>
    </source>
</evidence>
<evidence type="ECO:0000256" key="6">
    <source>
        <dbReference type="ARBA" id="ARBA00022840"/>
    </source>
</evidence>
<proteinExistence type="predicted"/>
<evidence type="ECO:0000256" key="11">
    <source>
        <dbReference type="ARBA" id="ARBA00023212"/>
    </source>
</evidence>
<keyword evidence="11" id="KW-0206">Cytoskeleton</keyword>